<keyword evidence="1" id="KW-1133">Transmembrane helix</keyword>
<evidence type="ECO:0000313" key="2">
    <source>
        <dbReference type="EMBL" id="KAF1981600.1"/>
    </source>
</evidence>
<evidence type="ECO:0000313" key="3">
    <source>
        <dbReference type="Proteomes" id="UP000800041"/>
    </source>
</evidence>
<gene>
    <name evidence="2" type="ORF">K402DRAFT_440157</name>
</gene>
<keyword evidence="1" id="KW-0812">Transmembrane</keyword>
<name>A0A6G1GLA5_9PEZI</name>
<proteinExistence type="predicted"/>
<dbReference type="AlphaFoldDB" id="A0A6G1GLA5"/>
<dbReference type="Proteomes" id="UP000800041">
    <property type="component" value="Unassembled WGS sequence"/>
</dbReference>
<sequence length="328" mass="37801">MVSTPRKAFTSTPNNTMLVSLPLHSTLLAFTENPLLRLQHKIALGITNVTDIFPQTVELRVSPGEIAYANFLSTNRPNLAAQKSIDALYQCIDDGESAIVKGAMASAFKLSTLKRTHREHYFNTMNDIIEGFFEEKQHLVSDGYIESRVSDPRWHFKLETPSARTYEFLDRCSKPRPINFDDNAPFSENENLRAPAATWNAWLASQWRAFVGTIPRLWQIPTQLALCLYTLCLYALFATVLVATLYWLKMRRLSLRLEREIRLLRSKPSEMPDWPVEVAKTCRQHAREPGWVEITALQPQAEDEWNLLYHDPDTTRDEAADWTFIERE</sequence>
<keyword evidence="3" id="KW-1185">Reference proteome</keyword>
<feature type="transmembrane region" description="Helical" evidence="1">
    <location>
        <begin position="228"/>
        <end position="248"/>
    </location>
</feature>
<keyword evidence="1" id="KW-0472">Membrane</keyword>
<evidence type="ECO:0000256" key="1">
    <source>
        <dbReference type="SAM" id="Phobius"/>
    </source>
</evidence>
<reference evidence="2" key="1">
    <citation type="journal article" date="2020" name="Stud. Mycol.">
        <title>101 Dothideomycetes genomes: a test case for predicting lifestyles and emergence of pathogens.</title>
        <authorList>
            <person name="Haridas S."/>
            <person name="Albert R."/>
            <person name="Binder M."/>
            <person name="Bloem J."/>
            <person name="Labutti K."/>
            <person name="Salamov A."/>
            <person name="Andreopoulos B."/>
            <person name="Baker S."/>
            <person name="Barry K."/>
            <person name="Bills G."/>
            <person name="Bluhm B."/>
            <person name="Cannon C."/>
            <person name="Castanera R."/>
            <person name="Culley D."/>
            <person name="Daum C."/>
            <person name="Ezra D."/>
            <person name="Gonzalez J."/>
            <person name="Henrissat B."/>
            <person name="Kuo A."/>
            <person name="Liang C."/>
            <person name="Lipzen A."/>
            <person name="Lutzoni F."/>
            <person name="Magnuson J."/>
            <person name="Mondo S."/>
            <person name="Nolan M."/>
            <person name="Ohm R."/>
            <person name="Pangilinan J."/>
            <person name="Park H.-J."/>
            <person name="Ramirez L."/>
            <person name="Alfaro M."/>
            <person name="Sun H."/>
            <person name="Tritt A."/>
            <person name="Yoshinaga Y."/>
            <person name="Zwiers L.-H."/>
            <person name="Turgeon B."/>
            <person name="Goodwin S."/>
            <person name="Spatafora J."/>
            <person name="Crous P."/>
            <person name="Grigoriev I."/>
        </authorList>
    </citation>
    <scope>NUCLEOTIDE SEQUENCE</scope>
    <source>
        <strain evidence="2">CBS 113979</strain>
    </source>
</reference>
<dbReference type="EMBL" id="ML977196">
    <property type="protein sequence ID" value="KAF1981600.1"/>
    <property type="molecule type" value="Genomic_DNA"/>
</dbReference>
<accession>A0A6G1GLA5</accession>
<organism evidence="2 3">
    <name type="scientific">Aulographum hederae CBS 113979</name>
    <dbReference type="NCBI Taxonomy" id="1176131"/>
    <lineage>
        <taxon>Eukaryota</taxon>
        <taxon>Fungi</taxon>
        <taxon>Dikarya</taxon>
        <taxon>Ascomycota</taxon>
        <taxon>Pezizomycotina</taxon>
        <taxon>Dothideomycetes</taxon>
        <taxon>Pleosporomycetidae</taxon>
        <taxon>Aulographales</taxon>
        <taxon>Aulographaceae</taxon>
    </lineage>
</organism>
<protein>
    <submittedName>
        <fullName evidence="2">Uncharacterized protein</fullName>
    </submittedName>
</protein>